<reference evidence="3 4" key="1">
    <citation type="submission" date="2020-08" db="EMBL/GenBank/DDBJ databases">
        <authorList>
            <person name="Seo M.-J."/>
        </authorList>
    </citation>
    <scope>NUCLEOTIDE SEQUENCE [LARGE SCALE GENOMIC DNA]</scope>
    <source>
        <strain evidence="3 4">KIGAM211</strain>
    </source>
</reference>
<dbReference type="Gene3D" id="1.10.287.1490">
    <property type="match status" value="1"/>
</dbReference>
<feature type="domain" description="CT398-like coiled coil hairpin" evidence="2">
    <location>
        <begin position="4"/>
        <end position="182"/>
    </location>
</feature>
<comment type="caution">
    <text evidence="3">The sequence shown here is derived from an EMBL/GenBank/DDBJ whole genome shotgun (WGS) entry which is preliminary data.</text>
</comment>
<evidence type="ECO:0000259" key="1">
    <source>
        <dbReference type="Pfam" id="PF02591"/>
    </source>
</evidence>
<name>A0A7X0VCL0_9ACTN</name>
<accession>A0A7X0VCL0</accession>
<evidence type="ECO:0000259" key="2">
    <source>
        <dbReference type="Pfam" id="PF24481"/>
    </source>
</evidence>
<dbReference type="PANTHER" id="PTHR39082">
    <property type="entry name" value="PHOSPHOLIPASE C-BETA-2-RELATED"/>
    <property type="match status" value="1"/>
</dbReference>
<dbReference type="InterPro" id="IPR056003">
    <property type="entry name" value="CT398_CC_hairpin"/>
</dbReference>
<dbReference type="Pfam" id="PF24481">
    <property type="entry name" value="CT398_CC"/>
    <property type="match status" value="1"/>
</dbReference>
<sequence>MLDVQALDARADLLRHQLDSLPELEEIAALQATRTELVDQARDARIVVDDLTVEQKKVDADVEQVKARRKRDQDRIDQGLISNPKDIERMQHEMVSLERRITSLEDDELEIMASVEDAQRTLDSLAAQQSATDERLAVLLASRDEKGVDIEAELARLVDQRATEVEGLPEDLLALYDKLRSNRRGVGAAELRQRRCTGCQLTIDPAELEKIRKSPEDLVVRCEECSRILVRSPESGL</sequence>
<gene>
    <name evidence="3" type="ORF">H5V45_21340</name>
</gene>
<organism evidence="3 4">
    <name type="scientific">Nocardioides luti</name>
    <dbReference type="NCBI Taxonomy" id="2761101"/>
    <lineage>
        <taxon>Bacteria</taxon>
        <taxon>Bacillati</taxon>
        <taxon>Actinomycetota</taxon>
        <taxon>Actinomycetes</taxon>
        <taxon>Propionibacteriales</taxon>
        <taxon>Nocardioidaceae</taxon>
        <taxon>Nocardioides</taxon>
    </lineage>
</organism>
<dbReference type="Proteomes" id="UP000523955">
    <property type="component" value="Unassembled WGS sequence"/>
</dbReference>
<dbReference type="Pfam" id="PF02591">
    <property type="entry name" value="Zn_ribbon_9"/>
    <property type="match status" value="1"/>
</dbReference>
<evidence type="ECO:0000313" key="4">
    <source>
        <dbReference type="Proteomes" id="UP000523955"/>
    </source>
</evidence>
<dbReference type="InterPro" id="IPR052376">
    <property type="entry name" value="Oxidative_Scav/Glycosyltrans"/>
</dbReference>
<feature type="domain" description="C4-type zinc ribbon" evidence="1">
    <location>
        <begin position="195"/>
        <end position="229"/>
    </location>
</feature>
<dbReference type="PANTHER" id="PTHR39082:SF1">
    <property type="entry name" value="SCAVENGER RECEPTOR CLASS A MEMBER 3"/>
    <property type="match status" value="1"/>
</dbReference>
<proteinExistence type="predicted"/>
<dbReference type="AlphaFoldDB" id="A0A7X0VCL0"/>
<keyword evidence="4" id="KW-1185">Reference proteome</keyword>
<protein>
    <recommendedName>
        <fullName evidence="5">C4-type zinc ribbon domain-containing protein</fullName>
    </recommendedName>
</protein>
<evidence type="ECO:0008006" key="5">
    <source>
        <dbReference type="Google" id="ProtNLM"/>
    </source>
</evidence>
<evidence type="ECO:0000313" key="3">
    <source>
        <dbReference type="EMBL" id="MBB6629876.1"/>
    </source>
</evidence>
<dbReference type="InterPro" id="IPR003743">
    <property type="entry name" value="Zf-RING_7"/>
</dbReference>
<dbReference type="EMBL" id="JACKXE010000002">
    <property type="protein sequence ID" value="MBB6629876.1"/>
    <property type="molecule type" value="Genomic_DNA"/>
</dbReference>